<organism evidence="11 12">
    <name type="scientific">Simian adenovirus 17</name>
    <dbReference type="NCBI Taxonomy" id="1715779"/>
    <lineage>
        <taxon>Viruses</taxon>
        <taxon>Varidnaviria</taxon>
        <taxon>Bamfordvirae</taxon>
        <taxon>Preplasmiviricota</taxon>
        <taxon>Polisuviricotina</taxon>
        <taxon>Pharingeaviricetes</taxon>
        <taxon>Rowavirales</taxon>
        <taxon>Adenoviridae</taxon>
        <taxon>Mastadenovirus</taxon>
        <taxon>Mastadenovirus chlorocebi</taxon>
        <taxon>Simian mastadenovirus F</taxon>
    </lineage>
</organism>
<keyword evidence="7 10" id="KW-1133">Transmembrane helix</keyword>
<evidence type="ECO:0000256" key="6">
    <source>
        <dbReference type="ARBA" id="ARBA00022870"/>
    </source>
</evidence>
<evidence type="ECO:0000313" key="11">
    <source>
        <dbReference type="EMBL" id="ALE30480.1"/>
    </source>
</evidence>
<protein>
    <submittedName>
        <fullName evidence="11">RID-beta</fullName>
    </submittedName>
</protein>
<dbReference type="Proteomes" id="UP000317837">
    <property type="component" value="Segment"/>
</dbReference>
<evidence type="ECO:0000256" key="10">
    <source>
        <dbReference type="SAM" id="Phobius"/>
    </source>
</evidence>
<keyword evidence="9" id="KW-0325">Glycoprotein</keyword>
<keyword evidence="4 10" id="KW-0812">Transmembrane</keyword>
<keyword evidence="8 10" id="KW-0472">Membrane</keyword>
<reference evidence="12" key="1">
    <citation type="submission" date="2014-12" db="EMBL/GenBank/DDBJ databases">
        <authorList>
            <person name="Podgorski I.I."/>
            <person name="Papp T."/>
            <person name="Custers J."/>
            <person name="Harrach B."/>
            <person name="Benko M."/>
        </authorList>
    </citation>
    <scope>NUCLEOTIDE SEQUENCE [LARGE SCALE GENOMIC DNA]</scope>
    <source>
        <strain evidence="12">B-105</strain>
    </source>
</reference>
<accession>A0A2H4CJX9</accession>
<evidence type="ECO:0000256" key="4">
    <source>
        <dbReference type="ARBA" id="ARBA00022692"/>
    </source>
</evidence>
<dbReference type="Pfam" id="PF04834">
    <property type="entry name" value="Adeno_E3_14_5"/>
    <property type="match status" value="1"/>
</dbReference>
<sequence length="107" mass="12149">MKALLLLALIRQALANCHLHRPVQFLACYTAIPDAHPFWLYAIIFLLVFFSTVLGLKIYACLRVGWIHPREDLPRFPSPAFQLQPPPQPLPRPPSVISYFNLTGGNE</sequence>
<dbReference type="GO" id="GO:0009966">
    <property type="term" value="P:regulation of signal transduction"/>
    <property type="evidence" value="ECO:0007669"/>
    <property type="project" value="InterPro"/>
</dbReference>
<evidence type="ECO:0000256" key="1">
    <source>
        <dbReference type="ARBA" id="ARBA00004379"/>
    </source>
</evidence>
<dbReference type="EMBL" id="KP329566">
    <property type="protein sequence ID" value="ALE30480.1"/>
    <property type="molecule type" value="Genomic_DNA"/>
</dbReference>
<evidence type="ECO:0000313" key="12">
    <source>
        <dbReference type="Proteomes" id="UP000317837"/>
    </source>
</evidence>
<evidence type="ECO:0000256" key="3">
    <source>
        <dbReference type="ARBA" id="ARBA00022553"/>
    </source>
</evidence>
<keyword evidence="5" id="KW-0732">Signal</keyword>
<evidence type="ECO:0000256" key="7">
    <source>
        <dbReference type="ARBA" id="ARBA00022989"/>
    </source>
</evidence>
<dbReference type="InterPro" id="IPR008131">
    <property type="entry name" value="Adeno_E3_14_5"/>
</dbReference>
<evidence type="ECO:0000256" key="5">
    <source>
        <dbReference type="ARBA" id="ARBA00022729"/>
    </source>
</evidence>
<evidence type="ECO:0000256" key="8">
    <source>
        <dbReference type="ARBA" id="ARBA00023136"/>
    </source>
</evidence>
<comment type="subcellular location">
    <subcellularLocation>
        <location evidence="1">Host membrane</location>
        <topology evidence="1">Single-pass membrane protein</topology>
    </subcellularLocation>
</comment>
<dbReference type="GO" id="GO:0033644">
    <property type="term" value="C:host cell membrane"/>
    <property type="evidence" value="ECO:0007669"/>
    <property type="project" value="UniProtKB-SubCell"/>
</dbReference>
<feature type="transmembrane region" description="Helical" evidence="10">
    <location>
        <begin position="39"/>
        <end position="60"/>
    </location>
</feature>
<keyword evidence="6" id="KW-1043">Host membrane</keyword>
<evidence type="ECO:0000256" key="2">
    <source>
        <dbReference type="ARBA" id="ARBA00022518"/>
    </source>
</evidence>
<name>A0A2H4CJX9_9ADEN</name>
<evidence type="ECO:0000256" key="9">
    <source>
        <dbReference type="ARBA" id="ARBA00023180"/>
    </source>
</evidence>
<proteinExistence type="predicted"/>
<dbReference type="GO" id="GO:0016020">
    <property type="term" value="C:membrane"/>
    <property type="evidence" value="ECO:0007669"/>
    <property type="project" value="InterPro"/>
</dbReference>
<keyword evidence="3" id="KW-0597">Phosphoprotein</keyword>
<keyword evidence="2" id="KW-0244">Early protein</keyword>